<keyword evidence="3" id="KW-0805">Transcription regulation</keyword>
<dbReference type="InterPro" id="IPR003347">
    <property type="entry name" value="JmjC_dom"/>
</dbReference>
<comment type="similarity">
    <text evidence="3">Belongs to the ROX family.</text>
</comment>
<keyword evidence="3" id="KW-0804">Transcription</keyword>
<name>A0AAD5ZVB5_9POAL</name>
<sequence>MEALEGERRKRARRRRRDDMECDAACVFPLLLACAVRDGDEHLLLLLLRRLLRCISLSLAPSLLAVLPLLLSSRCHAVAVLAAQLLGAASLTSLHHNHAIASDPATLTALLRSLTSTSTSRSRSVLTALMDLSVSSFARDRLRDHAPALPCLLHVLCLEASQHSQGDSIPINKLLASLLDLLLLLINTSDIHFSETISQHLVQKVLPFLSKIQKTSSFYGKIAYMQTPNHQLSETIFRISAALPDPQMSSQELRSYIFGTKESDFQDFLLTFWEKSPVLIKKGSNCFYQINSVLSSSINSLNPNSTDTIIDSILQYSVTCPATVSDELDINQFLNEMKGSLGSSLVYNQDIRIVKTEWQSHNKEEHFPFVDKWKKAFNNGYSIALKGMEFRSDQIAPFSVALSELFGLPSIGVNLYLSPCGAQGLARHYDDHCVFVWQIRGCKYWKILKDPKPIMPRLYESLDNTFASQISGEIEILLEEGDILYIPRGYFHEARTVMNSSRPSLHLTFAIEVERPFEWEGFVHVALHCWSKKLNQKSDNSYLFSNSKFPNITHTLLLHISIKLISDQSPAFWKLCMVASNFKMDNQKSTFDHLINVINEESNFIAAFNWIKLVVDKREEESVQCMRWLRNLYDDIQYDNLLETLEKYVVVVCNGKSEEALADFVQFKSWFCKCVLYEDACACFVSLLKEYRKARRQYMKGMLSLHRKY</sequence>
<organism evidence="5 6">
    <name type="scientific">Rhynchospora tenuis</name>
    <dbReference type="NCBI Taxonomy" id="198213"/>
    <lineage>
        <taxon>Eukaryota</taxon>
        <taxon>Viridiplantae</taxon>
        <taxon>Streptophyta</taxon>
        <taxon>Embryophyta</taxon>
        <taxon>Tracheophyta</taxon>
        <taxon>Spermatophyta</taxon>
        <taxon>Magnoliopsida</taxon>
        <taxon>Liliopsida</taxon>
        <taxon>Poales</taxon>
        <taxon>Cyperaceae</taxon>
        <taxon>Cyperoideae</taxon>
        <taxon>Rhynchosporeae</taxon>
        <taxon>Rhynchospora</taxon>
    </lineage>
</organism>
<dbReference type="GO" id="GO:0005730">
    <property type="term" value="C:nucleolus"/>
    <property type="evidence" value="ECO:0007669"/>
    <property type="project" value="TreeGrafter"/>
</dbReference>
<dbReference type="PANTHER" id="PTHR13096:SF9">
    <property type="entry name" value="BIFUNCTIONAL LYSINE-SPECIFIC DEMETHYLASE AND HISTIDYL-HYDROXYLASE"/>
    <property type="match status" value="1"/>
</dbReference>
<dbReference type="SUPFAM" id="SSF51197">
    <property type="entry name" value="Clavaminate synthase-like"/>
    <property type="match status" value="1"/>
</dbReference>
<evidence type="ECO:0000259" key="4">
    <source>
        <dbReference type="PROSITE" id="PS51184"/>
    </source>
</evidence>
<comment type="function">
    <text evidence="3">Oxygenase that can act as both a histone lysine demethylase and a ribosomal histidine hydroxylase.</text>
</comment>
<proteinExistence type="inferred from homology"/>
<accession>A0AAD5ZVB5</accession>
<keyword evidence="1 3" id="KW-0479">Metal-binding</keyword>
<keyword evidence="3" id="KW-0223">Dioxygenase</keyword>
<keyword evidence="3" id="KW-0539">Nucleus</keyword>
<evidence type="ECO:0000313" key="6">
    <source>
        <dbReference type="Proteomes" id="UP001210211"/>
    </source>
</evidence>
<evidence type="ECO:0000313" key="5">
    <source>
        <dbReference type="EMBL" id="KAJ3704617.1"/>
    </source>
</evidence>
<dbReference type="GO" id="GO:0005506">
    <property type="term" value="F:iron ion binding"/>
    <property type="evidence" value="ECO:0007669"/>
    <property type="project" value="UniProtKB-UniRule"/>
</dbReference>
<dbReference type="InterPro" id="IPR039994">
    <property type="entry name" value="NO66-like"/>
</dbReference>
<dbReference type="GO" id="GO:0032453">
    <property type="term" value="F:histone H3K4 demethylase activity"/>
    <property type="evidence" value="ECO:0007669"/>
    <property type="project" value="TreeGrafter"/>
</dbReference>
<keyword evidence="6" id="KW-1185">Reference proteome</keyword>
<dbReference type="EMBL" id="JAMRDG010000001">
    <property type="protein sequence ID" value="KAJ3704617.1"/>
    <property type="molecule type" value="Genomic_DNA"/>
</dbReference>
<dbReference type="PANTHER" id="PTHR13096">
    <property type="entry name" value="MINA53 MYC INDUCED NUCLEAR ANTIGEN"/>
    <property type="match status" value="1"/>
</dbReference>
<feature type="domain" description="JmjC" evidence="4">
    <location>
        <begin position="372"/>
        <end position="546"/>
    </location>
</feature>
<keyword evidence="2 3" id="KW-0408">Iron</keyword>
<dbReference type="EC" id="1.14.11.-" evidence="3"/>
<evidence type="ECO:0000256" key="1">
    <source>
        <dbReference type="ARBA" id="ARBA00022723"/>
    </source>
</evidence>
<keyword evidence="3" id="KW-0560">Oxidoreductase</keyword>
<dbReference type="GO" id="GO:0051864">
    <property type="term" value="F:histone H3K36 demethylase activity"/>
    <property type="evidence" value="ECO:0007669"/>
    <property type="project" value="TreeGrafter"/>
</dbReference>
<dbReference type="Proteomes" id="UP001210211">
    <property type="component" value="Unassembled WGS sequence"/>
</dbReference>
<evidence type="ECO:0000256" key="3">
    <source>
        <dbReference type="RuleBase" id="RU366061"/>
    </source>
</evidence>
<gene>
    <name evidence="5" type="ORF">LUZ61_008322</name>
</gene>
<reference evidence="5 6" key="1">
    <citation type="journal article" date="2022" name="Cell">
        <title>Repeat-based holocentromeres influence genome architecture and karyotype evolution.</title>
        <authorList>
            <person name="Hofstatter P.G."/>
            <person name="Thangavel G."/>
            <person name="Lux T."/>
            <person name="Neumann P."/>
            <person name="Vondrak T."/>
            <person name="Novak P."/>
            <person name="Zhang M."/>
            <person name="Costa L."/>
            <person name="Castellani M."/>
            <person name="Scott A."/>
            <person name="Toegelov H."/>
            <person name="Fuchs J."/>
            <person name="Mata-Sucre Y."/>
            <person name="Dias Y."/>
            <person name="Vanzela A.L.L."/>
            <person name="Huettel B."/>
            <person name="Almeida C.C.S."/>
            <person name="Simkova H."/>
            <person name="Souza G."/>
            <person name="Pedrosa-Harand A."/>
            <person name="Macas J."/>
            <person name="Mayer K.F.X."/>
            <person name="Houben A."/>
            <person name="Marques A."/>
        </authorList>
    </citation>
    <scope>NUCLEOTIDE SEQUENCE [LARGE SCALE GENOMIC DNA]</scope>
    <source>
        <strain evidence="5">RhyTen1mFocal</strain>
    </source>
</reference>
<dbReference type="Pfam" id="PF08007">
    <property type="entry name" value="JmjC_2"/>
    <property type="match status" value="1"/>
</dbReference>
<dbReference type="Gene3D" id="2.60.120.650">
    <property type="entry name" value="Cupin"/>
    <property type="match status" value="1"/>
</dbReference>
<dbReference type="AlphaFoldDB" id="A0AAD5ZVB5"/>
<comment type="cofactor">
    <cofactor evidence="3">
        <name>Fe(2+)</name>
        <dbReference type="ChEBI" id="CHEBI:29033"/>
    </cofactor>
    <text evidence="3">Binds 1 Fe(2+) ion per subunit.</text>
</comment>
<evidence type="ECO:0000256" key="2">
    <source>
        <dbReference type="ARBA" id="ARBA00023004"/>
    </source>
</evidence>
<protein>
    <recommendedName>
        <fullName evidence="3">Bifunctional lysine-specific demethylase and histidyl-hydroxylase</fullName>
        <ecNumber evidence="3">1.14.11.-</ecNumber>
    </recommendedName>
</protein>
<comment type="caution">
    <text evidence="5">The sequence shown here is derived from an EMBL/GenBank/DDBJ whole genome shotgun (WGS) entry which is preliminary data.</text>
</comment>
<dbReference type="PROSITE" id="PS51184">
    <property type="entry name" value="JMJC"/>
    <property type="match status" value="1"/>
</dbReference>
<comment type="subcellular location">
    <subcellularLocation>
        <location evidence="3">Nucleus</location>
    </subcellularLocation>
</comment>